<organism evidence="7 8">
    <name type="scientific">Nocardia otitidiscaviarum</name>
    <dbReference type="NCBI Taxonomy" id="1823"/>
    <lineage>
        <taxon>Bacteria</taxon>
        <taxon>Bacillati</taxon>
        <taxon>Actinomycetota</taxon>
        <taxon>Actinomycetes</taxon>
        <taxon>Mycobacteriales</taxon>
        <taxon>Nocardiaceae</taxon>
        <taxon>Nocardia</taxon>
    </lineage>
</organism>
<dbReference type="PANTHER" id="PTHR10846:SF8">
    <property type="entry name" value="INNER MEMBRANE PROTEIN YRBG"/>
    <property type="match status" value="1"/>
</dbReference>
<feature type="transmembrane region" description="Helical" evidence="5">
    <location>
        <begin position="179"/>
        <end position="198"/>
    </location>
</feature>
<comment type="subcellular location">
    <subcellularLocation>
        <location evidence="1">Membrane</location>
        <topology evidence="1">Multi-pass membrane protein</topology>
    </subcellularLocation>
</comment>
<evidence type="ECO:0000256" key="2">
    <source>
        <dbReference type="ARBA" id="ARBA00022692"/>
    </source>
</evidence>
<dbReference type="GO" id="GO:0005886">
    <property type="term" value="C:plasma membrane"/>
    <property type="evidence" value="ECO:0007669"/>
    <property type="project" value="TreeGrafter"/>
</dbReference>
<feature type="transmembrane region" description="Helical" evidence="5">
    <location>
        <begin position="63"/>
        <end position="85"/>
    </location>
</feature>
<keyword evidence="2 5" id="KW-0812">Transmembrane</keyword>
<keyword evidence="3 5" id="KW-1133">Transmembrane helix</keyword>
<evidence type="ECO:0000313" key="7">
    <source>
        <dbReference type="EMBL" id="QDP83438.1"/>
    </source>
</evidence>
<dbReference type="InterPro" id="IPR004481">
    <property type="entry name" value="K/Na/Ca-exchanger"/>
</dbReference>
<feature type="transmembrane region" description="Helical" evidence="5">
    <location>
        <begin position="32"/>
        <end position="57"/>
    </location>
</feature>
<dbReference type="EMBL" id="CP041695">
    <property type="protein sequence ID" value="QDP83438.1"/>
    <property type="molecule type" value="Genomic_DNA"/>
</dbReference>
<reference evidence="7 8" key="1">
    <citation type="submission" date="2019-07" db="EMBL/GenBank/DDBJ databases">
        <title>Complete Genome Sequence and Methylome Analysis of Nocardia otitidis-caviarum NEB252.</title>
        <authorList>
            <person name="Fomenkov A."/>
            <person name="Anton B.P."/>
            <person name="Vincze T."/>
            <person name="Roberts R.J."/>
        </authorList>
    </citation>
    <scope>NUCLEOTIDE SEQUENCE [LARGE SCALE GENOMIC DNA]</scope>
    <source>
        <strain evidence="7 8">NEB252</strain>
    </source>
</reference>
<dbReference type="GO" id="GO:0006874">
    <property type="term" value="P:intracellular calcium ion homeostasis"/>
    <property type="evidence" value="ECO:0007669"/>
    <property type="project" value="TreeGrafter"/>
</dbReference>
<feature type="transmembrane region" description="Helical" evidence="5">
    <location>
        <begin position="97"/>
        <end position="119"/>
    </location>
</feature>
<dbReference type="GO" id="GO:0005262">
    <property type="term" value="F:calcium channel activity"/>
    <property type="evidence" value="ECO:0007669"/>
    <property type="project" value="TreeGrafter"/>
</dbReference>
<gene>
    <name evidence="7" type="ORF">FOH10_12845</name>
</gene>
<keyword evidence="4 5" id="KW-0472">Membrane</keyword>
<proteinExistence type="predicted"/>
<dbReference type="PANTHER" id="PTHR10846">
    <property type="entry name" value="SODIUM/POTASSIUM/CALCIUM EXCHANGER"/>
    <property type="match status" value="1"/>
</dbReference>
<feature type="domain" description="Sodium/calcium exchanger membrane region" evidence="6">
    <location>
        <begin position="5"/>
        <end position="116"/>
    </location>
</feature>
<dbReference type="AlphaFoldDB" id="A0A516NX08"/>
<evidence type="ECO:0000256" key="1">
    <source>
        <dbReference type="ARBA" id="ARBA00004141"/>
    </source>
</evidence>
<name>A0A516NX08_9NOCA</name>
<evidence type="ECO:0000259" key="6">
    <source>
        <dbReference type="Pfam" id="PF01699"/>
    </source>
</evidence>
<dbReference type="KEGG" id="nod:FOH10_12845"/>
<dbReference type="InterPro" id="IPR004837">
    <property type="entry name" value="NaCa_Exmemb"/>
</dbReference>
<dbReference type="InterPro" id="IPR044880">
    <property type="entry name" value="NCX_ion-bd_dom_sf"/>
</dbReference>
<feature type="transmembrane region" description="Helical" evidence="5">
    <location>
        <begin position="243"/>
        <end position="266"/>
    </location>
</feature>
<evidence type="ECO:0000256" key="4">
    <source>
        <dbReference type="ARBA" id="ARBA00023136"/>
    </source>
</evidence>
<evidence type="ECO:0000313" key="8">
    <source>
        <dbReference type="Proteomes" id="UP000317039"/>
    </source>
</evidence>
<feature type="transmembrane region" description="Helical" evidence="5">
    <location>
        <begin position="305"/>
        <end position="326"/>
    </location>
</feature>
<dbReference type="Pfam" id="PF01699">
    <property type="entry name" value="Na_Ca_ex"/>
    <property type="match status" value="2"/>
</dbReference>
<dbReference type="Proteomes" id="UP000317039">
    <property type="component" value="Chromosome"/>
</dbReference>
<sequence length="327" mass="33226">MLGGCGLVLLTAGVRFTRIVDEIADRTGIGEALAGAVLLGATTSLPGLVTSIAGAAAGDAGFAMSNALGGIAAQTTFLAVADLAYRRVNLEHAAASVPNMVQSMTLIALIGVVLAAAAGPDVTGWAVHPATPLLLAVYGYGLLLVRRSSERPMWRPLTTEDTVADEPGDTARPESNRRLWIEFAVLAAAVAGTGWVIAHGGLALADRTGLSGSLVGGLFTSVITSLPELVTVLAAVRIGAVTLAVADIIGGNTFDVLFVAAADLAYRGGSIYHAADRSAIFVTALAVLLTATLAAGLLGRERRHIGFEGVAILVFYGLGVASLVAMD</sequence>
<feature type="transmembrane region" description="Helical" evidence="5">
    <location>
        <begin position="218"/>
        <end position="236"/>
    </location>
</feature>
<feature type="domain" description="Sodium/calcium exchanger membrane region" evidence="6">
    <location>
        <begin position="186"/>
        <end position="321"/>
    </location>
</feature>
<evidence type="ECO:0000256" key="3">
    <source>
        <dbReference type="ARBA" id="ARBA00022989"/>
    </source>
</evidence>
<dbReference type="GO" id="GO:0008273">
    <property type="term" value="F:calcium, potassium:sodium antiporter activity"/>
    <property type="evidence" value="ECO:0007669"/>
    <property type="project" value="TreeGrafter"/>
</dbReference>
<protein>
    <submittedName>
        <fullName evidence="7">Sodium:calcium antiporter</fullName>
    </submittedName>
</protein>
<feature type="transmembrane region" description="Helical" evidence="5">
    <location>
        <begin position="125"/>
        <end position="145"/>
    </location>
</feature>
<feature type="transmembrane region" description="Helical" evidence="5">
    <location>
        <begin position="278"/>
        <end position="298"/>
    </location>
</feature>
<accession>A0A516NX08</accession>
<evidence type="ECO:0000256" key="5">
    <source>
        <dbReference type="SAM" id="Phobius"/>
    </source>
</evidence>
<dbReference type="Gene3D" id="1.20.1420.30">
    <property type="entry name" value="NCX, central ion-binding region"/>
    <property type="match status" value="2"/>
</dbReference>